<dbReference type="Proteomes" id="UP000290289">
    <property type="component" value="Chromosome 3"/>
</dbReference>
<comment type="caution">
    <text evidence="3">The sequence shown here is derived from an EMBL/GenBank/DDBJ whole genome shotgun (WGS) entry which is preliminary data.</text>
</comment>
<evidence type="ECO:0000313" key="3">
    <source>
        <dbReference type="EMBL" id="RXI04374.1"/>
    </source>
</evidence>
<feature type="transmembrane region" description="Helical" evidence="2">
    <location>
        <begin position="175"/>
        <end position="194"/>
    </location>
</feature>
<sequence length="339" mass="37423">MIFSSASPPSMITIHPSSPPPPSPPSYVYQNNLFFDLSPCLFLIFPVTVVLYHIICKIFGHPTTKPLDLEAQRNQQRSHIDRRPPANSFNHPARNNNENSNHHGRNDNVLRLGLPALPAGCKKAATTAVFNRFYVASGAADECAICFDDLVVRQVCRPSPPSPANYDDETAFREVGWVIFVLFFSCVLSISCRCKCNRFRRLRLYPDSQLTSPQPHIDHQPPANSSNPARNNNVLHLNQRPAPNLHGLIDLPPRPAANRTPPQQASIVFTRSTTGTSTNAATDECVICLDGFVDGTGGATLTATVGCSLGRILTNCWQVLVQKEGCFLWLMGHVVESWK</sequence>
<keyword evidence="4" id="KW-1185">Reference proteome</keyword>
<name>A0A498KDD5_MALDO</name>
<feature type="compositionally biased region" description="Low complexity" evidence="1">
    <location>
        <begin position="90"/>
        <end position="99"/>
    </location>
</feature>
<evidence type="ECO:0000256" key="1">
    <source>
        <dbReference type="SAM" id="MobiDB-lite"/>
    </source>
</evidence>
<dbReference type="EMBL" id="RDQH01000329">
    <property type="protein sequence ID" value="RXI04374.1"/>
    <property type="molecule type" value="Genomic_DNA"/>
</dbReference>
<evidence type="ECO:0000256" key="2">
    <source>
        <dbReference type="SAM" id="Phobius"/>
    </source>
</evidence>
<feature type="region of interest" description="Disordered" evidence="1">
    <location>
        <begin position="72"/>
        <end position="105"/>
    </location>
</feature>
<feature type="region of interest" description="Disordered" evidence="1">
    <location>
        <begin position="211"/>
        <end position="236"/>
    </location>
</feature>
<feature type="compositionally biased region" description="Low complexity" evidence="1">
    <location>
        <begin position="7"/>
        <end position="16"/>
    </location>
</feature>
<accession>A0A498KDD5</accession>
<organism evidence="3 4">
    <name type="scientific">Malus domestica</name>
    <name type="common">Apple</name>
    <name type="synonym">Pyrus malus</name>
    <dbReference type="NCBI Taxonomy" id="3750"/>
    <lineage>
        <taxon>Eukaryota</taxon>
        <taxon>Viridiplantae</taxon>
        <taxon>Streptophyta</taxon>
        <taxon>Embryophyta</taxon>
        <taxon>Tracheophyta</taxon>
        <taxon>Spermatophyta</taxon>
        <taxon>Magnoliopsida</taxon>
        <taxon>eudicotyledons</taxon>
        <taxon>Gunneridae</taxon>
        <taxon>Pentapetalae</taxon>
        <taxon>rosids</taxon>
        <taxon>fabids</taxon>
        <taxon>Rosales</taxon>
        <taxon>Rosaceae</taxon>
        <taxon>Amygdaloideae</taxon>
        <taxon>Maleae</taxon>
        <taxon>Malus</taxon>
    </lineage>
</organism>
<reference evidence="3 4" key="1">
    <citation type="submission" date="2018-10" db="EMBL/GenBank/DDBJ databases">
        <title>A high-quality apple genome assembly.</title>
        <authorList>
            <person name="Hu J."/>
        </authorList>
    </citation>
    <scope>NUCLEOTIDE SEQUENCE [LARGE SCALE GENOMIC DNA]</scope>
    <source>
        <strain evidence="4">cv. HFTH1</strain>
        <tissue evidence="3">Young leaf</tissue>
    </source>
</reference>
<feature type="transmembrane region" description="Helical" evidence="2">
    <location>
        <begin position="33"/>
        <end position="55"/>
    </location>
</feature>
<evidence type="ECO:0000313" key="4">
    <source>
        <dbReference type="Proteomes" id="UP000290289"/>
    </source>
</evidence>
<protein>
    <submittedName>
        <fullName evidence="3">Uncharacterized protein</fullName>
    </submittedName>
</protein>
<keyword evidence="2" id="KW-0472">Membrane</keyword>
<dbReference type="AlphaFoldDB" id="A0A498KDD5"/>
<proteinExistence type="predicted"/>
<keyword evidence="2" id="KW-0812">Transmembrane</keyword>
<keyword evidence="2" id="KW-1133">Transmembrane helix</keyword>
<feature type="region of interest" description="Disordered" evidence="1">
    <location>
        <begin position="1"/>
        <end position="22"/>
    </location>
</feature>
<feature type="compositionally biased region" description="Low complexity" evidence="1">
    <location>
        <begin position="221"/>
        <end position="233"/>
    </location>
</feature>
<gene>
    <name evidence="3" type="ORF">DVH24_038648</name>
</gene>